<proteinExistence type="predicted"/>
<evidence type="ECO:0000313" key="2">
    <source>
        <dbReference type="Proteomes" id="UP000268857"/>
    </source>
</evidence>
<dbReference type="EMBL" id="RSCJ01000027">
    <property type="protein sequence ID" value="RUR74906.1"/>
    <property type="molecule type" value="Genomic_DNA"/>
</dbReference>
<dbReference type="Proteomes" id="UP000268857">
    <property type="component" value="Unassembled WGS sequence"/>
</dbReference>
<protein>
    <submittedName>
        <fullName evidence="1">Uncharacterized protein</fullName>
    </submittedName>
</protein>
<name>A0A433N1N6_CHLFR</name>
<gene>
    <name evidence="1" type="ORF">PCC6912_50840</name>
</gene>
<sequence>MGQCPNGCQKQGELLFYLKEVLDADMMVPARLTTHSYEDLTYVTSKLEEISNLTGGKLTSSPFPCYQYHHHIPMILTRTEVKTKRPQLENGMRTGKKADHKVWALSLDFDPNWVALYRQWQMLQEMTLRGLKPPQSAIAGLLRGEVGTIIDVESNTVEPLSLPSSEDKSEQVWKSFLDALSRCDTKDKIHQLHSWAQKPKQWQYLKHHEEEIKTCIESAIAELEF</sequence>
<dbReference type="STRING" id="211165.GCA_000317285_01818"/>
<accession>A0A433N1N6</accession>
<keyword evidence="2" id="KW-1185">Reference proteome</keyword>
<organism evidence="1 2">
    <name type="scientific">Chlorogloeopsis fritschii PCC 6912</name>
    <dbReference type="NCBI Taxonomy" id="211165"/>
    <lineage>
        <taxon>Bacteria</taxon>
        <taxon>Bacillati</taxon>
        <taxon>Cyanobacteriota</taxon>
        <taxon>Cyanophyceae</taxon>
        <taxon>Nostocales</taxon>
        <taxon>Chlorogloeopsidaceae</taxon>
        <taxon>Chlorogloeopsis</taxon>
    </lineage>
</organism>
<comment type="caution">
    <text evidence="1">The sequence shown here is derived from an EMBL/GenBank/DDBJ whole genome shotgun (WGS) entry which is preliminary data.</text>
</comment>
<dbReference type="AlphaFoldDB" id="A0A433N1N6"/>
<reference evidence="1 2" key="1">
    <citation type="journal article" date="2019" name="Genome Biol. Evol.">
        <title>Day and night: Metabolic profiles and evolutionary relationships of six axenic non-marine cyanobacteria.</title>
        <authorList>
            <person name="Will S.E."/>
            <person name="Henke P."/>
            <person name="Boedeker C."/>
            <person name="Huang S."/>
            <person name="Brinkmann H."/>
            <person name="Rohde M."/>
            <person name="Jarek M."/>
            <person name="Friedl T."/>
            <person name="Seufert S."/>
            <person name="Schumacher M."/>
            <person name="Overmann J."/>
            <person name="Neumann-Schaal M."/>
            <person name="Petersen J."/>
        </authorList>
    </citation>
    <scope>NUCLEOTIDE SEQUENCE [LARGE SCALE GENOMIC DNA]</scope>
    <source>
        <strain evidence="1 2">PCC 6912</strain>
    </source>
</reference>
<evidence type="ECO:0000313" key="1">
    <source>
        <dbReference type="EMBL" id="RUR74906.1"/>
    </source>
</evidence>